<feature type="transmembrane region" description="Helical" evidence="1">
    <location>
        <begin position="250"/>
        <end position="270"/>
    </location>
</feature>
<sequence>MTIIMESIVVYIVTLFIIFISGVGITTMLVPEKYKQYKIIISFTLGLIVLILVSSWSSYLGFSFNQSAYYILLLLIIAGIIALYNEWKNDNLNDWLPTKTHIGVILLAIISGFLVLSPVILYKAFNPYIDGFTYISIADYLLNNSYFEQANPNPYHPWLTQMMLYQKAGYRMGAQFFLSFITAIFQRQFSFKIYMPVVAVGQFSLVLAMWLFAKLGLNFSKKASIVAVIFTSFNISIFISNAIAGFFPQAYGILLMAVYFAMATNIELWNKNRLFYLGISSLSLASLIVTYSELMPFIVVSTVVLISIRLLSKRDKMEISLLRSLFIVSGLTLIFSNIAVVKAIKAILIQIKANVGWNITYSFWDYLTIIFSVNPLYGYKTIINKYPILNLLISIGVILAIYIVFKGFIFSSKYNKKKKNILALSSSFLLVLLYFRFFVENPWVNNQMGQSWSIYKDIQYASILVPSIIGISYFNVTKENKIYKYTGRLLLVGYMILSLVFINHYAYSSTQQMKKYTGNKENPISEYYKIYNHFKDKKRPINIIIPKGNTELVKHRQILIYFLKEHDISSNWKNDDYIYPNLLPKFQSPAIIENGITLKYNPNYKNEIANMKVIDNIDFTFSSGFYDLERNKRGDRWHWSSGNGEVSLISPLESKQRISFMFGVGLPPNVNKKKVIDLYYQDKKIKELEVLPNGDNKYTFDLLVDKGKSKLSFDYKGQAVKYKRDPRDLAFSISNFDYKVLN</sequence>
<feature type="transmembrane region" description="Helical" evidence="1">
    <location>
        <begin position="421"/>
        <end position="438"/>
    </location>
</feature>
<organism evidence="2 3">
    <name type="scientific">Orenia marismortui</name>
    <dbReference type="NCBI Taxonomy" id="46469"/>
    <lineage>
        <taxon>Bacteria</taxon>
        <taxon>Bacillati</taxon>
        <taxon>Bacillota</taxon>
        <taxon>Clostridia</taxon>
        <taxon>Halanaerobiales</taxon>
        <taxon>Halobacteroidaceae</taxon>
        <taxon>Orenia</taxon>
    </lineage>
</organism>
<keyword evidence="1" id="KW-0812">Transmembrane</keyword>
<feature type="transmembrane region" description="Helical" evidence="1">
    <location>
        <begin position="225"/>
        <end position="244"/>
    </location>
</feature>
<accession>A0A4R8HG91</accession>
<evidence type="ECO:0000256" key="1">
    <source>
        <dbReference type="SAM" id="Phobius"/>
    </source>
</evidence>
<name>A0A4R8HG91_9FIRM</name>
<evidence type="ECO:0008006" key="4">
    <source>
        <dbReference type="Google" id="ProtNLM"/>
    </source>
</evidence>
<gene>
    <name evidence="2" type="ORF">C7959_101143</name>
</gene>
<keyword evidence="3" id="KW-1185">Reference proteome</keyword>
<dbReference type="AlphaFoldDB" id="A0A4R8HG91"/>
<feature type="transmembrane region" description="Helical" evidence="1">
    <location>
        <begin position="104"/>
        <end position="122"/>
    </location>
</feature>
<feature type="transmembrane region" description="Helical" evidence="1">
    <location>
        <begin position="355"/>
        <end position="376"/>
    </location>
</feature>
<dbReference type="RefSeq" id="WP_134114265.1">
    <property type="nucleotide sequence ID" value="NZ_SOEG01000001.1"/>
</dbReference>
<feature type="transmembrane region" description="Helical" evidence="1">
    <location>
        <begin position="282"/>
        <end position="308"/>
    </location>
</feature>
<dbReference type="Proteomes" id="UP000295832">
    <property type="component" value="Unassembled WGS sequence"/>
</dbReference>
<keyword evidence="1" id="KW-1133">Transmembrane helix</keyword>
<feature type="transmembrane region" description="Helical" evidence="1">
    <location>
        <begin position="320"/>
        <end position="343"/>
    </location>
</feature>
<dbReference type="EMBL" id="SOEG01000001">
    <property type="protein sequence ID" value="TDX59256.1"/>
    <property type="molecule type" value="Genomic_DNA"/>
</dbReference>
<evidence type="ECO:0000313" key="3">
    <source>
        <dbReference type="Proteomes" id="UP000295832"/>
    </source>
</evidence>
<protein>
    <recommendedName>
        <fullName evidence="4">Glycosyltransferase RgtA/B/C/D-like domain-containing protein</fullName>
    </recommendedName>
</protein>
<evidence type="ECO:0000313" key="2">
    <source>
        <dbReference type="EMBL" id="TDX59256.1"/>
    </source>
</evidence>
<feature type="transmembrane region" description="Helical" evidence="1">
    <location>
        <begin position="68"/>
        <end position="84"/>
    </location>
</feature>
<feature type="transmembrane region" description="Helical" evidence="1">
    <location>
        <begin position="458"/>
        <end position="476"/>
    </location>
</feature>
<feature type="transmembrane region" description="Helical" evidence="1">
    <location>
        <begin position="388"/>
        <end position="409"/>
    </location>
</feature>
<proteinExistence type="predicted"/>
<feature type="transmembrane region" description="Helical" evidence="1">
    <location>
        <begin position="7"/>
        <end position="30"/>
    </location>
</feature>
<feature type="transmembrane region" description="Helical" evidence="1">
    <location>
        <begin position="488"/>
        <end position="507"/>
    </location>
</feature>
<reference evidence="2 3" key="1">
    <citation type="submission" date="2019-03" db="EMBL/GenBank/DDBJ databases">
        <title>Subsurface microbial communities from deep shales in Ohio and West Virginia, USA.</title>
        <authorList>
            <person name="Wrighton K."/>
        </authorList>
    </citation>
    <scope>NUCLEOTIDE SEQUENCE [LARGE SCALE GENOMIC DNA]</scope>
    <source>
        <strain evidence="2 3">MSL 6dP</strain>
    </source>
</reference>
<feature type="transmembrane region" description="Helical" evidence="1">
    <location>
        <begin position="193"/>
        <end position="213"/>
    </location>
</feature>
<feature type="transmembrane region" description="Helical" evidence="1">
    <location>
        <begin position="36"/>
        <end position="56"/>
    </location>
</feature>
<keyword evidence="1" id="KW-0472">Membrane</keyword>
<comment type="caution">
    <text evidence="2">The sequence shown here is derived from an EMBL/GenBank/DDBJ whole genome shotgun (WGS) entry which is preliminary data.</text>
</comment>
<feature type="transmembrane region" description="Helical" evidence="1">
    <location>
        <begin position="168"/>
        <end position="187"/>
    </location>
</feature>